<evidence type="ECO:0000313" key="1">
    <source>
        <dbReference type="EMBL" id="KAJ1137258.1"/>
    </source>
</evidence>
<sequence length="71" mass="7714">MTDFTKVLWKLRCPGSDCSIPGAQCEECVRDDMANLQGLAVLGKVEESGQVRSPCQEAALSNCLLRLSQGR</sequence>
<organism evidence="1 2">
    <name type="scientific">Pleurodeles waltl</name>
    <name type="common">Iberian ribbed newt</name>
    <dbReference type="NCBI Taxonomy" id="8319"/>
    <lineage>
        <taxon>Eukaryota</taxon>
        <taxon>Metazoa</taxon>
        <taxon>Chordata</taxon>
        <taxon>Craniata</taxon>
        <taxon>Vertebrata</taxon>
        <taxon>Euteleostomi</taxon>
        <taxon>Amphibia</taxon>
        <taxon>Batrachia</taxon>
        <taxon>Caudata</taxon>
        <taxon>Salamandroidea</taxon>
        <taxon>Salamandridae</taxon>
        <taxon>Pleurodelinae</taxon>
        <taxon>Pleurodeles</taxon>
    </lineage>
</organism>
<dbReference type="Proteomes" id="UP001066276">
    <property type="component" value="Chromosome 6"/>
</dbReference>
<protein>
    <submittedName>
        <fullName evidence="1">Uncharacterized protein</fullName>
    </submittedName>
</protein>
<reference evidence="1" key="1">
    <citation type="journal article" date="2022" name="bioRxiv">
        <title>Sequencing and chromosome-scale assembly of the giantPleurodeles waltlgenome.</title>
        <authorList>
            <person name="Brown T."/>
            <person name="Elewa A."/>
            <person name="Iarovenko S."/>
            <person name="Subramanian E."/>
            <person name="Araus A.J."/>
            <person name="Petzold A."/>
            <person name="Susuki M."/>
            <person name="Suzuki K.-i.T."/>
            <person name="Hayashi T."/>
            <person name="Toyoda A."/>
            <person name="Oliveira C."/>
            <person name="Osipova E."/>
            <person name="Leigh N.D."/>
            <person name="Simon A."/>
            <person name="Yun M.H."/>
        </authorList>
    </citation>
    <scope>NUCLEOTIDE SEQUENCE</scope>
    <source>
        <strain evidence="1">20211129_DDA</strain>
        <tissue evidence="1">Liver</tissue>
    </source>
</reference>
<dbReference type="EMBL" id="JANPWB010000010">
    <property type="protein sequence ID" value="KAJ1137258.1"/>
    <property type="molecule type" value="Genomic_DNA"/>
</dbReference>
<dbReference type="AlphaFoldDB" id="A0AAV7QAB9"/>
<accession>A0AAV7QAB9</accession>
<name>A0AAV7QAB9_PLEWA</name>
<proteinExistence type="predicted"/>
<gene>
    <name evidence="1" type="ORF">NDU88_003671</name>
</gene>
<evidence type="ECO:0000313" key="2">
    <source>
        <dbReference type="Proteomes" id="UP001066276"/>
    </source>
</evidence>
<keyword evidence="2" id="KW-1185">Reference proteome</keyword>
<comment type="caution">
    <text evidence="1">The sequence shown here is derived from an EMBL/GenBank/DDBJ whole genome shotgun (WGS) entry which is preliminary data.</text>
</comment>